<name>E6QCD5_9ZZZZ</name>
<dbReference type="PANTHER" id="PTHR47163">
    <property type="entry name" value="DDE_TNP_IS1595 DOMAIN-CONTAINING PROTEIN"/>
    <property type="match status" value="1"/>
</dbReference>
<evidence type="ECO:0000313" key="2">
    <source>
        <dbReference type="EMBL" id="CBI04861.1"/>
    </source>
</evidence>
<evidence type="ECO:0000259" key="1">
    <source>
        <dbReference type="SMART" id="SM01126"/>
    </source>
</evidence>
<dbReference type="InterPro" id="IPR024442">
    <property type="entry name" value="Transposase_Zn_ribbon"/>
</dbReference>
<accession>E6QCD5</accession>
<dbReference type="NCBIfam" id="NF033547">
    <property type="entry name" value="transpos_IS1595"/>
    <property type="match status" value="1"/>
</dbReference>
<sequence>MESETLQARSKPPRAGVDYPRNYAEFLAWFPDDAACLDYLDWIRWKDGFTCPSCHGSKGWRMKNGKWWCDACRNRVSATAGTIFHRTRTPLTVWFAAAWHLTSAKNGVSAKTLHRILGFGSYQTAWAMLHRFRCAISHAGHDMLSGQVEVDETVFGGVRHGKRGRGAEGKVLVAVAVELLSPKGFGRCRLQIIPNAESETLKAFIRKHIKPGSTIYTDGLISYPGAAKDEYNHQGTSIKGSGKKANEVLPGVHRVAALVKRWLMGTHQGSFEEDHLQAYLDEFTFRFNRRKSTHRGMLFFRLLEQCVAMHPMSFRELVANPKPKNVAQEFAVPSNLRHKAPASLDISVPIHPWRTALP</sequence>
<protein>
    <submittedName>
        <fullName evidence="2">Transposase of ISCARN11, IS1595 family ISSod11 group</fullName>
    </submittedName>
</protein>
<reference evidence="2" key="1">
    <citation type="submission" date="2009-10" db="EMBL/GenBank/DDBJ databases">
        <title>Diversity of trophic interactions inside an arsenic-rich microbial ecosystem.</title>
        <authorList>
            <person name="Bertin P.N."/>
            <person name="Heinrich-Salmeron A."/>
            <person name="Pelletier E."/>
            <person name="Goulhen-Chollet F."/>
            <person name="Arsene-Ploetze F."/>
            <person name="Gallien S."/>
            <person name="Calteau A."/>
            <person name="Vallenet D."/>
            <person name="Casiot C."/>
            <person name="Chane-Woon-Ming B."/>
            <person name="Giloteaux L."/>
            <person name="Barakat M."/>
            <person name="Bonnefoy V."/>
            <person name="Bruneel O."/>
            <person name="Chandler M."/>
            <person name="Cleiss J."/>
            <person name="Duran R."/>
            <person name="Elbaz-Poulichet F."/>
            <person name="Fonknechten N."/>
            <person name="Lauga B."/>
            <person name="Mornico D."/>
            <person name="Ortet P."/>
            <person name="Schaeffer C."/>
            <person name="Siguier P."/>
            <person name="Alexander Thil Smith A."/>
            <person name="Van Dorsselaer A."/>
            <person name="Weissenbach J."/>
            <person name="Medigue C."/>
            <person name="Le Paslier D."/>
        </authorList>
    </citation>
    <scope>NUCLEOTIDE SEQUENCE</scope>
</reference>
<dbReference type="AlphaFoldDB" id="E6QCD5"/>
<dbReference type="InterPro" id="IPR053164">
    <property type="entry name" value="IS1016-like_transposase"/>
</dbReference>
<comment type="caution">
    <text evidence="2">The sequence shown here is derived from an EMBL/GenBank/DDBJ whole genome shotgun (WGS) entry which is preliminary data.</text>
</comment>
<dbReference type="EMBL" id="CABP01000087">
    <property type="protein sequence ID" value="CBI04861.1"/>
    <property type="molecule type" value="Genomic_DNA"/>
</dbReference>
<organism evidence="2">
    <name type="scientific">mine drainage metagenome</name>
    <dbReference type="NCBI Taxonomy" id="410659"/>
    <lineage>
        <taxon>unclassified sequences</taxon>
        <taxon>metagenomes</taxon>
        <taxon>ecological metagenomes</taxon>
    </lineage>
</organism>
<feature type="domain" description="ISXO2-like transposase" evidence="1">
    <location>
        <begin position="143"/>
        <end position="288"/>
    </location>
</feature>
<dbReference type="Pfam" id="PF12762">
    <property type="entry name" value="DDE_Tnp_IS1595"/>
    <property type="match status" value="1"/>
</dbReference>
<proteinExistence type="predicted"/>
<gene>
    <name evidence="2" type="ORF">CARN5_1643</name>
</gene>
<dbReference type="SMART" id="SM01126">
    <property type="entry name" value="DDE_Tnp_IS1595"/>
    <property type="match status" value="1"/>
</dbReference>
<dbReference type="InterPro" id="IPR024445">
    <property type="entry name" value="Tnp_ISXO2-like"/>
</dbReference>
<dbReference type="PANTHER" id="PTHR47163:SF2">
    <property type="entry name" value="SI:DKEY-17M8.2"/>
    <property type="match status" value="1"/>
</dbReference>
<dbReference type="Pfam" id="PF12760">
    <property type="entry name" value="Zn_ribbon_IS1595"/>
    <property type="match status" value="1"/>
</dbReference>